<evidence type="ECO:0000313" key="12">
    <source>
        <dbReference type="EMBL" id="CBH25133.1"/>
    </source>
</evidence>
<keyword evidence="9" id="KW-0238">DNA-binding</keyword>
<keyword evidence="7" id="KW-0239">DNA-directed DNA polymerase</keyword>
<dbReference type="EMBL" id="FP565814">
    <property type="protein sequence ID" value="CBH25133.1"/>
    <property type="molecule type" value="Genomic_DNA"/>
</dbReference>
<evidence type="ECO:0000256" key="9">
    <source>
        <dbReference type="ARBA" id="ARBA00023125"/>
    </source>
</evidence>
<keyword evidence="5 12" id="KW-0548">Nucleotidyltransferase</keyword>
<evidence type="ECO:0000256" key="6">
    <source>
        <dbReference type="ARBA" id="ARBA00022813"/>
    </source>
</evidence>
<dbReference type="InterPro" id="IPR036397">
    <property type="entry name" value="RNaseH_sf"/>
</dbReference>
<dbReference type="PANTHER" id="PTHR10322:SF23">
    <property type="entry name" value="DNA POLYMERASE DELTA CATALYTIC SUBUNIT"/>
    <property type="match status" value="1"/>
</dbReference>
<dbReference type="EC" id="2.7.7.7" evidence="2"/>
<dbReference type="SMART" id="SM00306">
    <property type="entry name" value="HintN"/>
    <property type="match status" value="1"/>
</dbReference>
<organism evidence="12 13">
    <name type="scientific">Salinibacter ruber (strain M8)</name>
    <dbReference type="NCBI Taxonomy" id="761659"/>
    <lineage>
        <taxon>Bacteria</taxon>
        <taxon>Pseudomonadati</taxon>
        <taxon>Rhodothermota</taxon>
        <taxon>Rhodothermia</taxon>
        <taxon>Rhodothermales</taxon>
        <taxon>Salinibacteraceae</taxon>
        <taxon>Salinibacter</taxon>
    </lineage>
</organism>
<dbReference type="GO" id="GO:0004519">
    <property type="term" value="F:endonuclease activity"/>
    <property type="evidence" value="ECO:0007669"/>
    <property type="project" value="InterPro"/>
</dbReference>
<accession>D5HAS8</accession>
<keyword evidence="8" id="KW-0651">Protein splicing</keyword>
<sequence>MRPPSIQKTDADLVSGVGRWLLAVGSPGSRSGLFALTLNRAPPGLMSSPPAVNTPAPADATQSAADTALFGKDPMPRLVDVHPMMDRPSNEPARVRVYQRSEDFASIHEQEDTFFPFFFLSDFSLLADRYRNGDVHTATPLNGDNFYQYLLTFETWSDYWDALRQVEHRSDSDQQAPDELYRVGSPAQQYLMQTGRSCLLGMTLDDLHRLQIDIEVYSEGSFPNADRPDDKVIIVALSDNRGWDEVLHLRDGIGEEQLLQELVYVLQERDPDVIEGHNIFEFDLAYLLDRCALHGVDFAIGRDGSVPRTYGSSMRFAERTVDYPAVDIVGRHVIDTYFQVMSFDVFSRDLPDYSLKTAARYFDLAPEERTYIEGTEIAKAWRTDRATLLEYALDDVIETKRLAGHLSGSTFYLAQMLPMTYGSSARRGPAGKIESLFVREYLRRRHALPRSEWGSQSMGGYTDIFITGVLGPIVYADVESLYPSIMLNYDVQPSGDTLDLFPQLLERLTDLRLKTKQDMKDAEEEEVRSELDARQSSYKVLINCFDPETEVVTVDGIRHVEEIEVGDRVYSLNPDTGAVEIKPVTATQSQHYAGPMVEIKNQHTDFLVTPNHRFLTQRFTSGEYTDLEWETAGDMLEDRIRRRLPSLRSLPATQERPGPISLSAVCDRLAIEHKTGPRGIKELRRQARWQPEEYELTDWLRILGWFATEGTLYKSKARQYENGNVRGVSYQTTLCQKNDIGRSEIATLLNRTGITYSSDQNGHSFCSKVLYEILEAECGSDSFSKHLPPWIFQLGPKDLKIVFDTLMQGDGAANGDRFTTSSDQLAKDFIRLAMHVGRRAFHMPNDGSHRIQVNTVRGQRPTIKPKHRQQVDYDGMIHCLTVADNHTVLAGRNRKFNWTGQSFYGLLGFGLSAFNDFEEADRVARTGQQILRQLIDEIRARGGTVIEVDTDGVLFVPPEDVRGEQAEIDYTVSLTEAMPEGIRVGFDGRFKKMLSYKKKNYALLTYDDELKFKGSSLISRSNEPFGRDFVRKAIRRLLDHDVAGLHELYVDTRDKIVNSDWEGVERFARTETLKDTLEQYEADVEAGQRPRAATYELAKEKQNRTGKPVKKGDRITYYITGDDATVTAFKHCRRAEEWDPEDPDENTAYYLKRLDEFASKFEPFFDEADFRLVFSPEDLFGFSADGIEIQREEHASDYAEDQEDVPF</sequence>
<dbReference type="InterPro" id="IPR023211">
    <property type="entry name" value="DNA_pol_palm_dom_sf"/>
</dbReference>
<dbReference type="GO" id="GO:0000166">
    <property type="term" value="F:nucleotide binding"/>
    <property type="evidence" value="ECO:0007669"/>
    <property type="project" value="InterPro"/>
</dbReference>
<dbReference type="InterPro" id="IPR043502">
    <property type="entry name" value="DNA/RNA_pol_sf"/>
</dbReference>
<dbReference type="PROSITE" id="PS50817">
    <property type="entry name" value="INTEIN_N_TER"/>
    <property type="match status" value="1"/>
</dbReference>
<dbReference type="Gene3D" id="1.10.132.60">
    <property type="entry name" value="DNA polymerase family B, C-terminal domain"/>
    <property type="match status" value="1"/>
</dbReference>
<evidence type="ECO:0000259" key="11">
    <source>
        <dbReference type="PROSITE" id="PS50819"/>
    </source>
</evidence>
<dbReference type="SUPFAM" id="SSF51294">
    <property type="entry name" value="Hedgehog/intein (Hint) domain"/>
    <property type="match status" value="1"/>
</dbReference>
<dbReference type="HOGENOM" id="CLU_000203_6_0_10"/>
<dbReference type="Gene3D" id="1.10.287.690">
    <property type="entry name" value="Helix hairpin bin"/>
    <property type="match status" value="1"/>
</dbReference>
<evidence type="ECO:0000256" key="2">
    <source>
        <dbReference type="ARBA" id="ARBA00012417"/>
    </source>
</evidence>
<dbReference type="Pfam" id="PF03104">
    <property type="entry name" value="DNA_pol_B_exo1"/>
    <property type="match status" value="1"/>
</dbReference>
<dbReference type="PANTHER" id="PTHR10322">
    <property type="entry name" value="DNA POLYMERASE CATALYTIC SUBUNIT"/>
    <property type="match status" value="1"/>
</dbReference>
<evidence type="ECO:0000256" key="7">
    <source>
        <dbReference type="ARBA" id="ARBA00022932"/>
    </source>
</evidence>
<evidence type="ECO:0000256" key="1">
    <source>
        <dbReference type="ARBA" id="ARBA00005755"/>
    </source>
</evidence>
<dbReference type="KEGG" id="srm:SRM_02212"/>
<reference evidence="12 13" key="1">
    <citation type="journal article" date="2010" name="ISME J.">
        <title>Fine-scale evolution: genomic, phenotypic and ecological differentiation in two coexisting Salinibacter ruber strains.</title>
        <authorList>
            <person name="Pena A."/>
            <person name="Teeling H."/>
            <person name="Huerta-Cepas J."/>
            <person name="Santos F."/>
            <person name="Yarza P."/>
            <person name="Brito-Echeverria J."/>
            <person name="Lucio M."/>
            <person name="Schmitt-Kopplin P."/>
            <person name="Meseguer I."/>
            <person name="Schenowitz C."/>
            <person name="Dossat C."/>
            <person name="Barbe V."/>
            <person name="Dopazo J."/>
            <person name="Rossello-Mora R."/>
            <person name="Schuler M."/>
            <person name="Glockner F.O."/>
            <person name="Amann R."/>
            <person name="Gabaldon T."/>
            <person name="Anton J."/>
        </authorList>
    </citation>
    <scope>NUCLEOTIDE SEQUENCE [LARGE SCALE GENOMIC DNA]</scope>
    <source>
        <strain evidence="12 13">M8</strain>
    </source>
</reference>
<dbReference type="InterPro" id="IPR006172">
    <property type="entry name" value="DNA-dir_DNA_pol_B"/>
</dbReference>
<dbReference type="InterPro" id="IPR012337">
    <property type="entry name" value="RNaseH-like_sf"/>
</dbReference>
<evidence type="ECO:0000256" key="10">
    <source>
        <dbReference type="ARBA" id="ARBA00049244"/>
    </source>
</evidence>
<dbReference type="PROSITE" id="PS50819">
    <property type="entry name" value="INTEIN_ENDONUCLEASE"/>
    <property type="match status" value="1"/>
</dbReference>
<dbReference type="InterPro" id="IPR004042">
    <property type="entry name" value="Intein_endonuc_central"/>
</dbReference>
<dbReference type="InterPro" id="IPR050240">
    <property type="entry name" value="DNA_pol_type-B"/>
</dbReference>
<dbReference type="InterPro" id="IPR006134">
    <property type="entry name" value="DNA-dir_DNA_pol_B_multi_dom"/>
</dbReference>
<comment type="similarity">
    <text evidence="1">Belongs to the DNA polymerase type-B family.</text>
</comment>
<evidence type="ECO:0000313" key="13">
    <source>
        <dbReference type="Proteomes" id="UP000000933"/>
    </source>
</evidence>
<feature type="domain" description="DOD-type homing endonuclease" evidence="11">
    <location>
        <begin position="702"/>
        <end position="838"/>
    </location>
</feature>
<dbReference type="Pfam" id="PF00136">
    <property type="entry name" value="DNA_pol_B"/>
    <property type="match status" value="1"/>
</dbReference>
<proteinExistence type="inferred from homology"/>
<name>D5HAS8_SALRM</name>
<dbReference type="SUPFAM" id="SSF53098">
    <property type="entry name" value="Ribonuclease H-like"/>
    <property type="match status" value="1"/>
</dbReference>
<dbReference type="GO" id="GO:0003677">
    <property type="term" value="F:DNA binding"/>
    <property type="evidence" value="ECO:0007669"/>
    <property type="project" value="UniProtKB-KW"/>
</dbReference>
<dbReference type="InterPro" id="IPR042087">
    <property type="entry name" value="DNA_pol_B_thumb"/>
</dbReference>
<dbReference type="Gene3D" id="3.10.28.10">
    <property type="entry name" value="Homing endonucleases"/>
    <property type="match status" value="1"/>
</dbReference>
<evidence type="ECO:0000256" key="8">
    <source>
        <dbReference type="ARBA" id="ARBA00023000"/>
    </source>
</evidence>
<keyword evidence="6" id="KW-0068">Autocatalytic cleavage</keyword>
<evidence type="ECO:0000256" key="5">
    <source>
        <dbReference type="ARBA" id="ARBA00022695"/>
    </source>
</evidence>
<dbReference type="InterPro" id="IPR006141">
    <property type="entry name" value="Intein_N"/>
</dbReference>
<dbReference type="InterPro" id="IPR003587">
    <property type="entry name" value="Hint_dom_N"/>
</dbReference>
<dbReference type="InterPro" id="IPR006133">
    <property type="entry name" value="DNA-dir_DNA_pol_B_exonuc"/>
</dbReference>
<dbReference type="Gene3D" id="2.170.16.10">
    <property type="entry name" value="Hedgehog/Intein (Hint) domain"/>
    <property type="match status" value="1"/>
</dbReference>
<dbReference type="AlphaFoldDB" id="D5HAS8"/>
<gene>
    <name evidence="12" type="primary">pol</name>
    <name evidence="12" type="ordered locus">SRM_02212</name>
</gene>
<reference evidence="13" key="2">
    <citation type="submission" date="2010-04" db="EMBL/GenBank/DDBJ databases">
        <title>Genome sequence of Salinibacter ruber M8.</title>
        <authorList>
            <consortium name="Genoscope"/>
        </authorList>
    </citation>
    <scope>NUCLEOTIDE SEQUENCE [LARGE SCALE GENOMIC DNA]</scope>
    <source>
        <strain evidence="13">M8</strain>
    </source>
</reference>
<dbReference type="SUPFAM" id="SSF56672">
    <property type="entry name" value="DNA/RNA polymerases"/>
    <property type="match status" value="1"/>
</dbReference>
<dbReference type="InterPro" id="IPR036844">
    <property type="entry name" value="Hint_dom_sf"/>
</dbReference>
<dbReference type="GO" id="GO:0016539">
    <property type="term" value="P:intein-mediated protein splicing"/>
    <property type="evidence" value="ECO:0007669"/>
    <property type="project" value="InterPro"/>
</dbReference>
<comment type="catalytic activity">
    <reaction evidence="10">
        <text>DNA(n) + a 2'-deoxyribonucleoside 5'-triphosphate = DNA(n+1) + diphosphate</text>
        <dbReference type="Rhea" id="RHEA:22508"/>
        <dbReference type="Rhea" id="RHEA-COMP:17339"/>
        <dbReference type="Rhea" id="RHEA-COMP:17340"/>
        <dbReference type="ChEBI" id="CHEBI:33019"/>
        <dbReference type="ChEBI" id="CHEBI:61560"/>
        <dbReference type="ChEBI" id="CHEBI:173112"/>
        <dbReference type="EC" id="2.7.7.7"/>
    </reaction>
</comment>
<dbReference type="PATRIC" id="fig|761659.10.peg.2407"/>
<dbReference type="Gene3D" id="3.30.420.10">
    <property type="entry name" value="Ribonuclease H-like superfamily/Ribonuclease H"/>
    <property type="match status" value="1"/>
</dbReference>
<dbReference type="SMART" id="SM00486">
    <property type="entry name" value="POLBc"/>
    <property type="match status" value="1"/>
</dbReference>
<protein>
    <recommendedName>
        <fullName evidence="3">DNA polymerase</fullName>
        <ecNumber evidence="2">2.7.7.7</ecNumber>
    </recommendedName>
</protein>
<dbReference type="InterPro" id="IPR027434">
    <property type="entry name" value="Homing_endonucl"/>
</dbReference>
<evidence type="ECO:0000256" key="3">
    <source>
        <dbReference type="ARBA" id="ARBA00015749"/>
    </source>
</evidence>
<dbReference type="CDD" id="cd00081">
    <property type="entry name" value="Hint"/>
    <property type="match status" value="1"/>
</dbReference>
<keyword evidence="4 12" id="KW-0808">Transferase</keyword>
<dbReference type="Proteomes" id="UP000000933">
    <property type="component" value="Chromosome"/>
</dbReference>
<dbReference type="Gene3D" id="3.90.1600.10">
    <property type="entry name" value="Palm domain of DNA polymerase"/>
    <property type="match status" value="1"/>
</dbReference>
<dbReference type="CDD" id="cd05785">
    <property type="entry name" value="DNA_polB_like2_exo"/>
    <property type="match status" value="1"/>
</dbReference>
<dbReference type="GO" id="GO:0003887">
    <property type="term" value="F:DNA-directed DNA polymerase activity"/>
    <property type="evidence" value="ECO:0007669"/>
    <property type="project" value="UniProtKB-KW"/>
</dbReference>
<evidence type="ECO:0000256" key="4">
    <source>
        <dbReference type="ARBA" id="ARBA00022679"/>
    </source>
</evidence>